<protein>
    <submittedName>
        <fullName evidence="1">Uncharacterized protein</fullName>
    </submittedName>
</protein>
<dbReference type="OMA" id="RQTSFGC"/>
<dbReference type="RefSeq" id="XP_002296582.1">
    <property type="nucleotide sequence ID" value="XM_002296546.1"/>
</dbReference>
<dbReference type="InterPro" id="IPR029063">
    <property type="entry name" value="SAM-dependent_MTases_sf"/>
</dbReference>
<name>B8LC06_THAPS</name>
<sequence length="304" mass="33836">MDEVEEWYPTQYRSFQFFPTHDTGEGIRDAITTTIRQTSFGCGKLGATIWPSTLALSCYLVSTFGDDTSSIARHRIIELGSGCGLASSVCRELGVEGVLATDYWEEPNGTLKLANPADGKRLLPANLFGVNLDFNVVKCAGVGNVDVDTDQYAVQKLDWYNEFEAFEAKISFRPNLIIASDVVYYEEDVPPLVRTLEILLNDGDQQEANEGTVIGSDFGERKVLTMETAKQSQLREALLFLPLDKDRKGLPEFQEQVKKLVDSYSGWSLDEKELKLCLMDSPSEDSVDGTSMEYQFLKISITTG</sequence>
<dbReference type="AlphaFoldDB" id="B8LC06"/>
<organism evidence="1 2">
    <name type="scientific">Thalassiosira pseudonana</name>
    <name type="common">Marine diatom</name>
    <name type="synonym">Cyclotella nana</name>
    <dbReference type="NCBI Taxonomy" id="35128"/>
    <lineage>
        <taxon>Eukaryota</taxon>
        <taxon>Sar</taxon>
        <taxon>Stramenopiles</taxon>
        <taxon>Ochrophyta</taxon>
        <taxon>Bacillariophyta</taxon>
        <taxon>Coscinodiscophyceae</taxon>
        <taxon>Thalassiosirophycidae</taxon>
        <taxon>Thalassiosirales</taxon>
        <taxon>Thalassiosiraceae</taxon>
        <taxon>Thalassiosira</taxon>
    </lineage>
</organism>
<evidence type="ECO:0000313" key="1">
    <source>
        <dbReference type="EMBL" id="EED87278.1"/>
    </source>
</evidence>
<dbReference type="PaxDb" id="35128-Thaps8776"/>
<gene>
    <name evidence="1" type="ORF">THAPSDRAFT_8776</name>
</gene>
<dbReference type="Gene3D" id="3.40.50.150">
    <property type="entry name" value="Vaccinia Virus protein VP39"/>
    <property type="match status" value="1"/>
</dbReference>
<dbReference type="PANTHER" id="PTHR14614:SF132">
    <property type="entry name" value="PROTEIN-LYSINE METHYLTRANSFERASE C42C1.13"/>
    <property type="match status" value="1"/>
</dbReference>
<dbReference type="InParanoid" id="B8LC06"/>
<proteinExistence type="predicted"/>
<dbReference type="KEGG" id="tps:THAPSDRAFT_8776"/>
<keyword evidence="2" id="KW-1185">Reference proteome</keyword>
<dbReference type="EMBL" id="DS999415">
    <property type="protein sequence ID" value="EED87278.1"/>
    <property type="molecule type" value="Genomic_DNA"/>
</dbReference>
<dbReference type="PANTHER" id="PTHR14614">
    <property type="entry name" value="HEPATOCELLULAR CARCINOMA-ASSOCIATED ANTIGEN"/>
    <property type="match status" value="1"/>
</dbReference>
<dbReference type="GeneID" id="7443314"/>
<reference evidence="1 2" key="2">
    <citation type="journal article" date="2008" name="Nature">
        <title>The Phaeodactylum genome reveals the evolutionary history of diatom genomes.</title>
        <authorList>
            <person name="Bowler C."/>
            <person name="Allen A.E."/>
            <person name="Badger J.H."/>
            <person name="Grimwood J."/>
            <person name="Jabbari K."/>
            <person name="Kuo A."/>
            <person name="Maheswari U."/>
            <person name="Martens C."/>
            <person name="Maumus F."/>
            <person name="Otillar R.P."/>
            <person name="Rayko E."/>
            <person name="Salamov A."/>
            <person name="Vandepoele K."/>
            <person name="Beszteri B."/>
            <person name="Gruber A."/>
            <person name="Heijde M."/>
            <person name="Katinka M."/>
            <person name="Mock T."/>
            <person name="Valentin K."/>
            <person name="Verret F."/>
            <person name="Berges J.A."/>
            <person name="Brownlee C."/>
            <person name="Cadoret J.P."/>
            <person name="Chiovitti A."/>
            <person name="Choi C.J."/>
            <person name="Coesel S."/>
            <person name="De Martino A."/>
            <person name="Detter J.C."/>
            <person name="Durkin C."/>
            <person name="Falciatore A."/>
            <person name="Fournet J."/>
            <person name="Haruta M."/>
            <person name="Huysman M.J."/>
            <person name="Jenkins B.D."/>
            <person name="Jiroutova K."/>
            <person name="Jorgensen R.E."/>
            <person name="Joubert Y."/>
            <person name="Kaplan A."/>
            <person name="Kroger N."/>
            <person name="Kroth P.G."/>
            <person name="La Roche J."/>
            <person name="Lindquist E."/>
            <person name="Lommer M."/>
            <person name="Martin-Jezequel V."/>
            <person name="Lopez P.J."/>
            <person name="Lucas S."/>
            <person name="Mangogna M."/>
            <person name="McGinnis K."/>
            <person name="Medlin L.K."/>
            <person name="Montsant A."/>
            <person name="Oudot-Le Secq M.P."/>
            <person name="Napoli C."/>
            <person name="Obornik M."/>
            <person name="Parker M.S."/>
            <person name="Petit J.L."/>
            <person name="Porcel B.M."/>
            <person name="Poulsen N."/>
            <person name="Robison M."/>
            <person name="Rychlewski L."/>
            <person name="Rynearson T.A."/>
            <person name="Schmutz J."/>
            <person name="Shapiro H."/>
            <person name="Siaut M."/>
            <person name="Stanley M."/>
            <person name="Sussman M.R."/>
            <person name="Taylor A.R."/>
            <person name="Vardi A."/>
            <person name="von Dassow P."/>
            <person name="Vyverman W."/>
            <person name="Willis A."/>
            <person name="Wyrwicz L.S."/>
            <person name="Rokhsar D.S."/>
            <person name="Weissenbach J."/>
            <person name="Armbrust E.V."/>
            <person name="Green B.R."/>
            <person name="Van de Peer Y."/>
            <person name="Grigoriev I.V."/>
        </authorList>
    </citation>
    <scope>NUCLEOTIDE SEQUENCE [LARGE SCALE GENOMIC DNA]</scope>
    <source>
        <strain evidence="1 2">CCMP1335</strain>
    </source>
</reference>
<dbReference type="InterPro" id="IPR019410">
    <property type="entry name" value="Methyltransf_16"/>
</dbReference>
<dbReference type="eggNOG" id="ENOG502QYXC">
    <property type="taxonomic scope" value="Eukaryota"/>
</dbReference>
<accession>B8LC06</accession>
<dbReference type="Proteomes" id="UP000001449">
    <property type="component" value="Chromosome 11"/>
</dbReference>
<dbReference type="Pfam" id="PF10294">
    <property type="entry name" value="Methyltransf_16"/>
    <property type="match status" value="2"/>
</dbReference>
<reference evidence="1 2" key="1">
    <citation type="journal article" date="2004" name="Science">
        <title>The genome of the diatom Thalassiosira pseudonana: ecology, evolution, and metabolism.</title>
        <authorList>
            <person name="Armbrust E.V."/>
            <person name="Berges J.A."/>
            <person name="Bowler C."/>
            <person name="Green B.R."/>
            <person name="Martinez D."/>
            <person name="Putnam N.H."/>
            <person name="Zhou S."/>
            <person name="Allen A.E."/>
            <person name="Apt K.E."/>
            <person name="Bechner M."/>
            <person name="Brzezinski M.A."/>
            <person name="Chaal B.K."/>
            <person name="Chiovitti A."/>
            <person name="Davis A.K."/>
            <person name="Demarest M.S."/>
            <person name="Detter J.C."/>
            <person name="Glavina T."/>
            <person name="Goodstein D."/>
            <person name="Hadi M.Z."/>
            <person name="Hellsten U."/>
            <person name="Hildebrand M."/>
            <person name="Jenkins B.D."/>
            <person name="Jurka J."/>
            <person name="Kapitonov V.V."/>
            <person name="Kroger N."/>
            <person name="Lau W.W."/>
            <person name="Lane T.W."/>
            <person name="Larimer F.W."/>
            <person name="Lippmeier J.C."/>
            <person name="Lucas S."/>
            <person name="Medina M."/>
            <person name="Montsant A."/>
            <person name="Obornik M."/>
            <person name="Parker M.S."/>
            <person name="Palenik B."/>
            <person name="Pazour G.J."/>
            <person name="Richardson P.M."/>
            <person name="Rynearson T.A."/>
            <person name="Saito M.A."/>
            <person name="Schwartz D.C."/>
            <person name="Thamatrakoln K."/>
            <person name="Valentin K."/>
            <person name="Vardi A."/>
            <person name="Wilkerson F.P."/>
            <person name="Rokhsar D.S."/>
        </authorList>
    </citation>
    <scope>NUCLEOTIDE SEQUENCE [LARGE SCALE GENOMIC DNA]</scope>
    <source>
        <strain evidence="1 2">CCMP1335</strain>
    </source>
</reference>
<dbReference type="HOGENOM" id="CLU_916707_0_0_1"/>
<dbReference type="GO" id="GO:0008276">
    <property type="term" value="F:protein methyltransferase activity"/>
    <property type="evidence" value="ECO:0000318"/>
    <property type="project" value="GO_Central"/>
</dbReference>
<evidence type="ECO:0000313" key="2">
    <source>
        <dbReference type="Proteomes" id="UP000001449"/>
    </source>
</evidence>